<feature type="domain" description="ABC1 atypical kinase-like" evidence="7">
    <location>
        <begin position="124"/>
        <end position="361"/>
    </location>
</feature>
<dbReference type="InterPro" id="IPR011009">
    <property type="entry name" value="Kinase-like_dom_sf"/>
</dbReference>
<evidence type="ECO:0000313" key="9">
    <source>
        <dbReference type="Proteomes" id="UP000064967"/>
    </source>
</evidence>
<evidence type="ECO:0000256" key="6">
    <source>
        <dbReference type="SAM" id="MobiDB-lite"/>
    </source>
</evidence>
<keyword evidence="3" id="KW-0547">Nucleotide-binding</keyword>
<evidence type="ECO:0000256" key="3">
    <source>
        <dbReference type="ARBA" id="ARBA00022741"/>
    </source>
</evidence>
<dbReference type="EMBL" id="CP012333">
    <property type="protein sequence ID" value="AKU95888.1"/>
    <property type="molecule type" value="Genomic_DNA"/>
</dbReference>
<evidence type="ECO:0000313" key="8">
    <source>
        <dbReference type="EMBL" id="AKU95888.1"/>
    </source>
</evidence>
<dbReference type="CDD" id="cd13970">
    <property type="entry name" value="ABC1_ADCK3"/>
    <property type="match status" value="1"/>
</dbReference>
<dbReference type="AlphaFoldDB" id="A0A0K1PQT1"/>
<keyword evidence="5" id="KW-0175">Coiled coil</keyword>
<dbReference type="Proteomes" id="UP000064967">
    <property type="component" value="Chromosome"/>
</dbReference>
<evidence type="ECO:0000259" key="7">
    <source>
        <dbReference type="Pfam" id="PF03109"/>
    </source>
</evidence>
<dbReference type="KEGG" id="llu:AKJ09_02552"/>
<accession>A0A0K1PQT1</accession>
<evidence type="ECO:0000256" key="5">
    <source>
        <dbReference type="SAM" id="Coils"/>
    </source>
</evidence>
<keyword evidence="2" id="KW-0808">Transferase</keyword>
<dbReference type="SUPFAM" id="SSF56112">
    <property type="entry name" value="Protein kinase-like (PK-like)"/>
    <property type="match status" value="1"/>
</dbReference>
<dbReference type="PANTHER" id="PTHR43851">
    <property type="match status" value="1"/>
</dbReference>
<dbReference type="InterPro" id="IPR004147">
    <property type="entry name" value="ABC1_dom"/>
</dbReference>
<name>A0A0K1PQT1_9BACT</name>
<comment type="similarity">
    <text evidence="1">Belongs to the protein kinase superfamily. ADCK protein kinase family.</text>
</comment>
<feature type="coiled-coil region" evidence="5">
    <location>
        <begin position="61"/>
        <end position="88"/>
    </location>
</feature>
<gene>
    <name evidence="8" type="ORF">AKJ09_02552</name>
</gene>
<proteinExistence type="inferred from homology"/>
<protein>
    <submittedName>
        <fullName evidence="8">ABC1 family protein</fullName>
    </submittedName>
</protein>
<sequence length="481" mass="53380">MADDEKAQSDSGAKRDQANPPSRPDALPSSRFGRLARLGALSTRALPIATEAVRRAAFGKRRDEAEELEAQRRVVENAKKTAEAMLKTLGEMKGLPLKLGQMASYIDGLAPPGYEEKFQEVLKKLQAKAPPLSREAAVKVVTKELGRPEDVFAAWEADPFAAASIGQVHHATTKSGDRVAVKVQYPDIDKAIENDLKSVSLLESMVAPIGRRYHTKETLDEIKSVFLAELDYRREADNAAAFRKIHEGDDDIVIPKVFHSLSTRRVLTTELIGGVDYATFCENATPEERNAASATIWRFMFRALFKHGWLYADPHPGNYRFLGGGKIAFLDFGCVKVMPPDLVAGTKRYIIAAMDNDDAALERACIEFLGYDPSDPEAFKLYMDYTRLVLEPLARDGLYKHTHAIAREAVAFLVRGGKKLIKPKEGDVMPNLPKPIHMPQDHTFMNRLQWGLASVMAGIGGEGNWRRLAEPWIRGPYTPAP</sequence>
<dbReference type="InterPro" id="IPR034646">
    <property type="entry name" value="ADCK3_dom"/>
</dbReference>
<evidence type="ECO:0000256" key="1">
    <source>
        <dbReference type="ARBA" id="ARBA00009670"/>
    </source>
</evidence>
<evidence type="ECO:0000256" key="2">
    <source>
        <dbReference type="ARBA" id="ARBA00022679"/>
    </source>
</evidence>
<feature type="compositionally biased region" description="Basic and acidic residues" evidence="6">
    <location>
        <begin position="1"/>
        <end position="17"/>
    </location>
</feature>
<dbReference type="STRING" id="1391654.AKJ09_02552"/>
<organism evidence="8 9">
    <name type="scientific">Labilithrix luteola</name>
    <dbReference type="NCBI Taxonomy" id="1391654"/>
    <lineage>
        <taxon>Bacteria</taxon>
        <taxon>Pseudomonadati</taxon>
        <taxon>Myxococcota</taxon>
        <taxon>Polyangia</taxon>
        <taxon>Polyangiales</taxon>
        <taxon>Labilitrichaceae</taxon>
        <taxon>Labilithrix</taxon>
    </lineage>
</organism>
<dbReference type="OrthoDB" id="9795390at2"/>
<keyword evidence="9" id="KW-1185">Reference proteome</keyword>
<dbReference type="GO" id="GO:0016740">
    <property type="term" value="F:transferase activity"/>
    <property type="evidence" value="ECO:0007669"/>
    <property type="project" value="UniProtKB-KW"/>
</dbReference>
<dbReference type="Pfam" id="PF03109">
    <property type="entry name" value="ABC1"/>
    <property type="match status" value="1"/>
</dbReference>
<keyword evidence="4" id="KW-0067">ATP-binding</keyword>
<reference evidence="8 9" key="1">
    <citation type="submission" date="2015-08" db="EMBL/GenBank/DDBJ databases">
        <authorList>
            <person name="Babu N.S."/>
            <person name="Beckwith C.J."/>
            <person name="Beseler K.G."/>
            <person name="Brison A."/>
            <person name="Carone J.V."/>
            <person name="Caskin T.P."/>
            <person name="Diamond M."/>
            <person name="Durham M.E."/>
            <person name="Foxe J.M."/>
            <person name="Go M."/>
            <person name="Henderson B.A."/>
            <person name="Jones I.B."/>
            <person name="McGettigan J.A."/>
            <person name="Micheletti S.J."/>
            <person name="Nasrallah M.E."/>
            <person name="Ortiz D."/>
            <person name="Piller C.R."/>
            <person name="Privatt S.R."/>
            <person name="Schneider S.L."/>
            <person name="Sharp S."/>
            <person name="Smith T.C."/>
            <person name="Stanton J.D."/>
            <person name="Ullery H.E."/>
            <person name="Wilson R.J."/>
            <person name="Serrano M.G."/>
            <person name="Buck G."/>
            <person name="Lee V."/>
            <person name="Wang Y."/>
            <person name="Carvalho R."/>
            <person name="Voegtly L."/>
            <person name="Shi R."/>
            <person name="Duckworth R."/>
            <person name="Johnson A."/>
            <person name="Loviza R."/>
            <person name="Walstead R."/>
            <person name="Shah Z."/>
            <person name="Kiflezghi M."/>
            <person name="Wade K."/>
            <person name="Ball S.L."/>
            <person name="Bradley K.W."/>
            <person name="Asai D.J."/>
            <person name="Bowman C.A."/>
            <person name="Russell D.A."/>
            <person name="Pope W.H."/>
            <person name="Jacobs-Sera D."/>
            <person name="Hendrix R.W."/>
            <person name="Hatfull G.F."/>
        </authorList>
    </citation>
    <scope>NUCLEOTIDE SEQUENCE [LARGE SCALE GENOMIC DNA]</scope>
    <source>
        <strain evidence="8 9">DSM 27648</strain>
    </source>
</reference>
<feature type="region of interest" description="Disordered" evidence="6">
    <location>
        <begin position="1"/>
        <end position="31"/>
    </location>
</feature>
<dbReference type="PANTHER" id="PTHR43851:SF3">
    <property type="entry name" value="COENZYME Q8"/>
    <property type="match status" value="1"/>
</dbReference>
<dbReference type="RefSeq" id="WP_146647260.1">
    <property type="nucleotide sequence ID" value="NZ_CP012333.1"/>
</dbReference>
<dbReference type="InterPro" id="IPR051409">
    <property type="entry name" value="Atypical_kinase_ADCK"/>
</dbReference>
<evidence type="ECO:0000256" key="4">
    <source>
        <dbReference type="ARBA" id="ARBA00022840"/>
    </source>
</evidence>
<dbReference type="GO" id="GO:0005524">
    <property type="term" value="F:ATP binding"/>
    <property type="evidence" value="ECO:0007669"/>
    <property type="project" value="UniProtKB-KW"/>
</dbReference>